<dbReference type="AlphaFoldDB" id="A0A699WQ46"/>
<reference evidence="1" key="1">
    <citation type="journal article" date="2019" name="Sci. Rep.">
        <title>Draft genome of Tanacetum cinerariifolium, the natural source of mosquito coil.</title>
        <authorList>
            <person name="Yamashiro T."/>
            <person name="Shiraishi A."/>
            <person name="Satake H."/>
            <person name="Nakayama K."/>
        </authorList>
    </citation>
    <scope>NUCLEOTIDE SEQUENCE</scope>
</reference>
<organism evidence="1">
    <name type="scientific">Tanacetum cinerariifolium</name>
    <name type="common">Dalmatian daisy</name>
    <name type="synonym">Chrysanthemum cinerariifolium</name>
    <dbReference type="NCBI Taxonomy" id="118510"/>
    <lineage>
        <taxon>Eukaryota</taxon>
        <taxon>Viridiplantae</taxon>
        <taxon>Streptophyta</taxon>
        <taxon>Embryophyta</taxon>
        <taxon>Tracheophyta</taxon>
        <taxon>Spermatophyta</taxon>
        <taxon>Magnoliopsida</taxon>
        <taxon>eudicotyledons</taxon>
        <taxon>Gunneridae</taxon>
        <taxon>Pentapetalae</taxon>
        <taxon>asterids</taxon>
        <taxon>campanulids</taxon>
        <taxon>Asterales</taxon>
        <taxon>Asteraceae</taxon>
        <taxon>Asteroideae</taxon>
        <taxon>Anthemideae</taxon>
        <taxon>Anthemidinae</taxon>
        <taxon>Tanacetum</taxon>
    </lineage>
</organism>
<name>A0A699WQ46_TANCI</name>
<comment type="caution">
    <text evidence="1">The sequence shown here is derived from an EMBL/GenBank/DDBJ whole genome shotgun (WGS) entry which is preliminary data.</text>
</comment>
<gene>
    <name evidence="1" type="ORF">Tci_921831</name>
</gene>
<proteinExistence type="predicted"/>
<protein>
    <submittedName>
        <fullName evidence="1">Uncharacterized protein</fullName>
    </submittedName>
</protein>
<feature type="non-terminal residue" evidence="1">
    <location>
        <position position="1"/>
    </location>
</feature>
<dbReference type="EMBL" id="BKCJ011748853">
    <property type="protein sequence ID" value="GFD49862.1"/>
    <property type="molecule type" value="Genomic_DNA"/>
</dbReference>
<evidence type="ECO:0000313" key="1">
    <source>
        <dbReference type="EMBL" id="GFD49862.1"/>
    </source>
</evidence>
<sequence length="58" mass="6229">REHLLYLARDTVLSVPNCQKLGTVLKTSRSCAEMCAGKAVESQGEASTVTDDGVEWSS</sequence>
<accession>A0A699WQ46</accession>